<dbReference type="EMBL" id="JBBHLI010000002">
    <property type="protein sequence ID" value="MEK9500564.1"/>
    <property type="molecule type" value="Genomic_DNA"/>
</dbReference>
<dbReference type="InterPro" id="IPR036852">
    <property type="entry name" value="Peptidase_S8/S53_dom_sf"/>
</dbReference>
<organism evidence="9 10">
    <name type="scientific">Gaopeijia maritima</name>
    <dbReference type="NCBI Taxonomy" id="3119007"/>
    <lineage>
        <taxon>Bacteria</taxon>
        <taxon>Pseudomonadati</taxon>
        <taxon>Gemmatimonadota</taxon>
        <taxon>Longimicrobiia</taxon>
        <taxon>Gaopeijiales</taxon>
        <taxon>Gaopeijiaceae</taxon>
        <taxon>Gaopeijia</taxon>
    </lineage>
</organism>
<evidence type="ECO:0000256" key="7">
    <source>
        <dbReference type="SAM" id="SignalP"/>
    </source>
</evidence>
<feature type="active site" description="Charge relay system" evidence="5">
    <location>
        <position position="104"/>
    </location>
</feature>
<dbReference type="PANTHER" id="PTHR43399:SF4">
    <property type="entry name" value="CELL WALL-ASSOCIATED PROTEASE"/>
    <property type="match status" value="1"/>
</dbReference>
<dbReference type="InterPro" id="IPR051048">
    <property type="entry name" value="Peptidase_S8/S53_subtilisin"/>
</dbReference>
<evidence type="ECO:0000256" key="5">
    <source>
        <dbReference type="PROSITE-ProRule" id="PRU01240"/>
    </source>
</evidence>
<comment type="similarity">
    <text evidence="1 5">Belongs to the peptidase S8 family.</text>
</comment>
<dbReference type="Pfam" id="PF00082">
    <property type="entry name" value="Peptidase_S8"/>
    <property type="match status" value="1"/>
</dbReference>
<reference evidence="9 10" key="1">
    <citation type="submission" date="2024-02" db="EMBL/GenBank/DDBJ databases">
        <title>A novel Gemmatimonadota bacterium.</title>
        <authorList>
            <person name="Du Z.-J."/>
            <person name="Ye Y.-Q."/>
        </authorList>
    </citation>
    <scope>NUCLEOTIDE SEQUENCE [LARGE SCALE GENOMIC DNA]</scope>
    <source>
        <strain evidence="9 10">DH-20</strain>
    </source>
</reference>
<feature type="active site" description="Charge relay system" evidence="5">
    <location>
        <position position="476"/>
    </location>
</feature>
<gene>
    <name evidence="9" type="ORF">WI372_06215</name>
</gene>
<feature type="compositionally biased region" description="Pro residues" evidence="6">
    <location>
        <begin position="23"/>
        <end position="37"/>
    </location>
</feature>
<name>A0ABU9E767_9BACT</name>
<dbReference type="PROSITE" id="PS00138">
    <property type="entry name" value="SUBTILASE_SER"/>
    <property type="match status" value="1"/>
</dbReference>
<feature type="chain" id="PRO_5046552844" evidence="7">
    <location>
        <begin position="22"/>
        <end position="551"/>
    </location>
</feature>
<protein>
    <submittedName>
        <fullName evidence="9">S8 family peptidase</fullName>
        <ecNumber evidence="9">3.4.-.-</ecNumber>
    </submittedName>
</protein>
<accession>A0ABU9E767</accession>
<dbReference type="PRINTS" id="PR00723">
    <property type="entry name" value="SUBTILISIN"/>
</dbReference>
<feature type="domain" description="Peptidase S8/S53" evidence="8">
    <location>
        <begin position="96"/>
        <end position="510"/>
    </location>
</feature>
<dbReference type="EC" id="3.4.-.-" evidence="9"/>
<keyword evidence="4 5" id="KW-0720">Serine protease</keyword>
<evidence type="ECO:0000256" key="4">
    <source>
        <dbReference type="ARBA" id="ARBA00022825"/>
    </source>
</evidence>
<dbReference type="PROSITE" id="PS51318">
    <property type="entry name" value="TAT"/>
    <property type="match status" value="1"/>
</dbReference>
<dbReference type="InterPro" id="IPR023828">
    <property type="entry name" value="Peptidase_S8_Ser-AS"/>
</dbReference>
<evidence type="ECO:0000256" key="1">
    <source>
        <dbReference type="ARBA" id="ARBA00011073"/>
    </source>
</evidence>
<keyword evidence="10" id="KW-1185">Reference proteome</keyword>
<dbReference type="InterPro" id="IPR006311">
    <property type="entry name" value="TAT_signal"/>
</dbReference>
<evidence type="ECO:0000256" key="2">
    <source>
        <dbReference type="ARBA" id="ARBA00022670"/>
    </source>
</evidence>
<dbReference type="PROSITE" id="PS00137">
    <property type="entry name" value="SUBTILASE_HIS"/>
    <property type="match status" value="1"/>
</dbReference>
<dbReference type="Gene3D" id="3.40.50.200">
    <property type="entry name" value="Peptidase S8/S53 domain"/>
    <property type="match status" value="2"/>
</dbReference>
<keyword evidence="3 5" id="KW-0378">Hydrolase</keyword>
<comment type="caution">
    <text evidence="9">The sequence shown here is derived from an EMBL/GenBank/DDBJ whole genome shotgun (WGS) entry which is preliminary data.</text>
</comment>
<dbReference type="InterPro" id="IPR015500">
    <property type="entry name" value="Peptidase_S8_subtilisin-rel"/>
</dbReference>
<dbReference type="PANTHER" id="PTHR43399">
    <property type="entry name" value="SUBTILISIN-RELATED"/>
    <property type="match status" value="1"/>
</dbReference>
<dbReference type="InterPro" id="IPR000209">
    <property type="entry name" value="Peptidase_S8/S53_dom"/>
</dbReference>
<evidence type="ECO:0000313" key="9">
    <source>
        <dbReference type="EMBL" id="MEK9500564.1"/>
    </source>
</evidence>
<evidence type="ECO:0000259" key="8">
    <source>
        <dbReference type="Pfam" id="PF00082"/>
    </source>
</evidence>
<dbReference type="PROSITE" id="PS51892">
    <property type="entry name" value="SUBTILASE"/>
    <property type="match status" value="1"/>
</dbReference>
<dbReference type="GO" id="GO:0016787">
    <property type="term" value="F:hydrolase activity"/>
    <property type="evidence" value="ECO:0007669"/>
    <property type="project" value="UniProtKB-KW"/>
</dbReference>
<evidence type="ECO:0000313" key="10">
    <source>
        <dbReference type="Proteomes" id="UP001484239"/>
    </source>
</evidence>
<proteinExistence type="inferred from homology"/>
<feature type="active site" description="Charge relay system" evidence="5">
    <location>
        <position position="308"/>
    </location>
</feature>
<evidence type="ECO:0000256" key="3">
    <source>
        <dbReference type="ARBA" id="ARBA00022801"/>
    </source>
</evidence>
<feature type="signal peptide" evidence="7">
    <location>
        <begin position="1"/>
        <end position="21"/>
    </location>
</feature>
<feature type="region of interest" description="Disordered" evidence="6">
    <location>
        <begin position="21"/>
        <end position="52"/>
    </location>
</feature>
<evidence type="ECO:0000256" key="6">
    <source>
        <dbReference type="SAM" id="MobiDB-lite"/>
    </source>
</evidence>
<keyword evidence="2 5" id="KW-0645">Protease</keyword>
<dbReference type="Proteomes" id="UP001484239">
    <property type="component" value="Unassembled WGS sequence"/>
</dbReference>
<dbReference type="InterPro" id="IPR022398">
    <property type="entry name" value="Peptidase_S8_His-AS"/>
</dbReference>
<dbReference type="PROSITE" id="PS51257">
    <property type="entry name" value="PROKAR_LIPOPROTEIN"/>
    <property type="match status" value="1"/>
</dbReference>
<feature type="compositionally biased region" description="Low complexity" evidence="6">
    <location>
        <begin position="38"/>
        <end position="52"/>
    </location>
</feature>
<keyword evidence="7" id="KW-0732">Signal</keyword>
<dbReference type="InterPro" id="IPR034080">
    <property type="entry name" value="Protease_P7-like_dom"/>
</dbReference>
<dbReference type="RefSeq" id="WP_405286489.1">
    <property type="nucleotide sequence ID" value="NZ_JBBHLI010000002.1"/>
</dbReference>
<dbReference type="SUPFAM" id="SSF52743">
    <property type="entry name" value="Subtilisin-like"/>
    <property type="match status" value="1"/>
</dbReference>
<sequence length="551" mass="57502">MTSRRGLLPLVLLLGACTASAPPAAPAAPEPAPPAEPPRTSQPAPAPPTSAEVAVDAPLAAAPDAWQLLDLEADRVPGTSATRAWTELLAGREPARTVVVAVIDGGVDTAHVDLRDVLWRNEGEVAGNGADDDDNGYVDDVYGWNFIGGADGRNVEHETLEVTRLHAACLADRPTPGHDCAEIATAYAEASQENAEMLAQLEQVNQVVEAIVPILSGALAGEDPTEERVRGLMPTTPQIGQARQVYLQLADLGATPSDISDAVASYRGRAEYGLNLDFDPRDIVGDDPSDGEERVYGNADVMGPDADHGTHVAGIIGAVRGNGVGIDGMAAPVRLMTLRAVPDGDERDKDVANAIRYAVDNGAHVINMSFGKSFSPRKELVDAAVRYADERGVLMVHAAGNDGADVDVESNFPSPSYADGGRAAHWITVGASNWAVDSLAAPFSNYGRTEVDLFAPGAAILSTLPGDTFDRQDGTSMAAPTVTGAAAVLMAWFPELDAAEVKRILMETAVRFDDAVVPRPGDGEAVPFGTLSVTGGVVNLYEAVRAALSGN</sequence>
<dbReference type="CDD" id="cd07483">
    <property type="entry name" value="Peptidases_S8_Subtilisin_Novo-like"/>
    <property type="match status" value="1"/>
</dbReference>